<dbReference type="InterPro" id="IPR036047">
    <property type="entry name" value="F-box-like_dom_sf"/>
</dbReference>
<accession>A0A9P0QNX1</accession>
<keyword evidence="5" id="KW-1185">Reference proteome</keyword>
<dbReference type="AlphaFoldDB" id="A0A9P0QNX1"/>
<feature type="region of interest" description="Disordered" evidence="2">
    <location>
        <begin position="1"/>
        <end position="25"/>
    </location>
</feature>
<dbReference type="Proteomes" id="UP000837801">
    <property type="component" value="Unassembled WGS sequence"/>
</dbReference>
<dbReference type="InterPro" id="IPR045464">
    <property type="entry name" value="Hrt3/FBXO9_C"/>
</dbReference>
<dbReference type="PANTHER" id="PTHR12874">
    <property type="entry name" value="F-BOX ONLY PROTEIN 48-RELATED"/>
    <property type="match status" value="1"/>
</dbReference>
<dbReference type="EMBL" id="CAKXYY010000005">
    <property type="protein sequence ID" value="CAH2351926.1"/>
    <property type="molecule type" value="Genomic_DNA"/>
</dbReference>
<dbReference type="OrthoDB" id="2117972at2759"/>
<evidence type="ECO:0000259" key="3">
    <source>
        <dbReference type="Pfam" id="PF19270"/>
    </source>
</evidence>
<evidence type="ECO:0000256" key="2">
    <source>
        <dbReference type="SAM" id="MobiDB-lite"/>
    </source>
</evidence>
<organism evidence="4 5">
    <name type="scientific">[Candida] railenensis</name>
    <dbReference type="NCBI Taxonomy" id="45579"/>
    <lineage>
        <taxon>Eukaryota</taxon>
        <taxon>Fungi</taxon>
        <taxon>Dikarya</taxon>
        <taxon>Ascomycota</taxon>
        <taxon>Saccharomycotina</taxon>
        <taxon>Pichiomycetes</taxon>
        <taxon>Debaryomycetaceae</taxon>
        <taxon>Kurtzmaniella</taxon>
    </lineage>
</organism>
<dbReference type="GO" id="GO:0019005">
    <property type="term" value="C:SCF ubiquitin ligase complex"/>
    <property type="evidence" value="ECO:0007669"/>
    <property type="project" value="TreeGrafter"/>
</dbReference>
<dbReference type="GO" id="GO:0005737">
    <property type="term" value="C:cytoplasm"/>
    <property type="evidence" value="ECO:0007669"/>
    <property type="project" value="TreeGrafter"/>
</dbReference>
<sequence>MSGSTSILESKETFDTNVSGSSSGSSNEAIKLFEQAIEKESHGLMSEAVELYRKAFKLNDQVDLLYRSHKVPHTVKKLQSTGGKNSAVKVDEEIVKQINVNELLDSFEQLDIAYEKEDENGEANEASPLLNLPNDIWISILEILLISHPESWFNYSITCKKNAFLGFRSSILWMKLCNLVFPQQIYEENQLFTEGSLNDIEDDDLPIPKSQELIVPQYSHSWKKMLNERPFIKFSGCYISVVNYYSEGGRAEFSNSWTNPARSITYYRYLRFYPDGSCIKVLTHLDPSSVIPSLSRRNRFLIPVHSEQQQQQQQQTLQAPHAQSNQSQAQAAQSHAKSSTHQIFKGKWNITSDEELHVTITEGSVPTYDFHYFFKLKSSGPIFRHNKLAWIKYFALKKEIDEATGEREISEFTLKNERPFLFSKVRRYHDEIVRAAI</sequence>
<dbReference type="GO" id="GO:0031146">
    <property type="term" value="P:SCF-dependent proteasomal ubiquitin-dependent protein catabolic process"/>
    <property type="evidence" value="ECO:0007669"/>
    <property type="project" value="TreeGrafter"/>
</dbReference>
<feature type="domain" description="F-box protein Hrt3/FBXO9 C-terminal" evidence="3">
    <location>
        <begin position="213"/>
        <end position="309"/>
    </location>
</feature>
<feature type="region of interest" description="Disordered" evidence="2">
    <location>
        <begin position="305"/>
        <end position="336"/>
    </location>
</feature>
<evidence type="ECO:0000313" key="5">
    <source>
        <dbReference type="Proteomes" id="UP000837801"/>
    </source>
</evidence>
<proteinExistence type="predicted"/>
<keyword evidence="1" id="KW-0833">Ubl conjugation pathway</keyword>
<reference evidence="4" key="1">
    <citation type="submission" date="2022-03" db="EMBL/GenBank/DDBJ databases">
        <authorList>
            <person name="Legras J.-L."/>
            <person name="Devillers H."/>
            <person name="Grondin C."/>
        </authorList>
    </citation>
    <scope>NUCLEOTIDE SEQUENCE</scope>
    <source>
        <strain evidence="4">CLIB 1423</strain>
    </source>
</reference>
<protein>
    <submittedName>
        <fullName evidence="4">F-box protein Hrt3p</fullName>
    </submittedName>
</protein>
<dbReference type="Pfam" id="PF19270">
    <property type="entry name" value="FBO_C"/>
    <property type="match status" value="1"/>
</dbReference>
<dbReference type="SUPFAM" id="SSF81383">
    <property type="entry name" value="F-box domain"/>
    <property type="match status" value="1"/>
</dbReference>
<name>A0A9P0QNX1_9ASCO</name>
<dbReference type="PANTHER" id="PTHR12874:SF9">
    <property type="entry name" value="F-BOX ONLY PROTEIN 48"/>
    <property type="match status" value="1"/>
</dbReference>
<gene>
    <name evidence="4" type="ORF">CLIB1423_05S01486</name>
</gene>
<feature type="compositionally biased region" description="Low complexity" evidence="2">
    <location>
        <begin position="308"/>
        <end position="336"/>
    </location>
</feature>
<evidence type="ECO:0000256" key="1">
    <source>
        <dbReference type="ARBA" id="ARBA00022786"/>
    </source>
</evidence>
<evidence type="ECO:0000313" key="4">
    <source>
        <dbReference type="EMBL" id="CAH2351926.1"/>
    </source>
</evidence>
<comment type="caution">
    <text evidence="4">The sequence shown here is derived from an EMBL/GenBank/DDBJ whole genome shotgun (WGS) entry which is preliminary data.</text>
</comment>